<dbReference type="GO" id="GO:0046872">
    <property type="term" value="F:metal ion binding"/>
    <property type="evidence" value="ECO:0007669"/>
    <property type="project" value="UniProtKB-KW"/>
</dbReference>
<evidence type="ECO:0000313" key="12">
    <source>
        <dbReference type="EMBL" id="KWA68562.1"/>
    </source>
</evidence>
<dbReference type="NCBIfam" id="NF006757">
    <property type="entry name" value="PRK09277.1"/>
    <property type="match status" value="1"/>
</dbReference>
<dbReference type="STRING" id="1503054.WT74_27475"/>
<dbReference type="PANTHER" id="PTHR11670">
    <property type="entry name" value="ACONITASE/IRON-RESPONSIVE ELEMENT FAMILY MEMBER"/>
    <property type="match status" value="1"/>
</dbReference>
<evidence type="ECO:0000256" key="9">
    <source>
        <dbReference type="RuleBase" id="RU361275"/>
    </source>
</evidence>
<dbReference type="UniPathway" id="UPA00223">
    <property type="reaction ID" value="UER00718"/>
</dbReference>
<dbReference type="InterPro" id="IPR001030">
    <property type="entry name" value="Acoase/IPM_deHydtase_lsu_aba"/>
</dbReference>
<dbReference type="InterPro" id="IPR006249">
    <property type="entry name" value="Aconitase/IRP2"/>
</dbReference>
<comment type="pathway">
    <text evidence="2">Carbohydrate metabolism; tricarboxylic acid cycle; isocitrate from oxaloacetate: step 2/2.</text>
</comment>
<comment type="similarity">
    <text evidence="3 9">Belongs to the aconitase/IPM isomerase family.</text>
</comment>
<evidence type="ECO:0000256" key="5">
    <source>
        <dbReference type="ARBA" id="ARBA00022723"/>
    </source>
</evidence>
<evidence type="ECO:0000256" key="6">
    <source>
        <dbReference type="ARBA" id="ARBA00023004"/>
    </source>
</evidence>
<evidence type="ECO:0000259" key="10">
    <source>
        <dbReference type="Pfam" id="PF00330"/>
    </source>
</evidence>
<dbReference type="Gene3D" id="3.20.19.10">
    <property type="entry name" value="Aconitase, domain 4"/>
    <property type="match status" value="1"/>
</dbReference>
<evidence type="ECO:0000256" key="7">
    <source>
        <dbReference type="ARBA" id="ARBA00023014"/>
    </source>
</evidence>
<evidence type="ECO:0000256" key="2">
    <source>
        <dbReference type="ARBA" id="ARBA00004717"/>
    </source>
</evidence>
<keyword evidence="5" id="KW-0479">Metal-binding</keyword>
<gene>
    <name evidence="12" type="ORF">WT44_01055</name>
</gene>
<name>A0A108G8R6_9BURK</name>
<reference evidence="12 13" key="1">
    <citation type="submission" date="2015-11" db="EMBL/GenBank/DDBJ databases">
        <title>Expanding the genomic diversity of Burkholderia species for the development of highly accurate diagnostics.</title>
        <authorList>
            <person name="Sahl J."/>
            <person name="Keim P."/>
            <person name="Wagner D."/>
        </authorList>
    </citation>
    <scope>NUCLEOTIDE SEQUENCE [LARGE SCALE GENOMIC DNA]</scope>
    <source>
        <strain evidence="12 13">MSMB1960WGS</strain>
    </source>
</reference>
<dbReference type="Gene3D" id="3.30.499.10">
    <property type="entry name" value="Aconitase, domain 3"/>
    <property type="match status" value="2"/>
</dbReference>
<evidence type="ECO:0000256" key="3">
    <source>
        <dbReference type="ARBA" id="ARBA00007185"/>
    </source>
</evidence>
<keyword evidence="6 9" id="KW-0408">Iron</keyword>
<dbReference type="InterPro" id="IPR036008">
    <property type="entry name" value="Aconitase_4Fe-4S_dom"/>
</dbReference>
<proteinExistence type="inferred from homology"/>
<dbReference type="InterPro" id="IPR015931">
    <property type="entry name" value="Acnase/IPM_dHydase_lsu_aba_1/3"/>
</dbReference>
<dbReference type="GO" id="GO:0006099">
    <property type="term" value="P:tricarboxylic acid cycle"/>
    <property type="evidence" value="ECO:0007669"/>
    <property type="project" value="UniProtKB-UniPathway"/>
</dbReference>
<dbReference type="SUPFAM" id="SSF52016">
    <property type="entry name" value="LeuD/IlvD-like"/>
    <property type="match status" value="1"/>
</dbReference>
<evidence type="ECO:0000256" key="8">
    <source>
        <dbReference type="ARBA" id="ARBA00023501"/>
    </source>
</evidence>
<evidence type="ECO:0000259" key="11">
    <source>
        <dbReference type="Pfam" id="PF00694"/>
    </source>
</evidence>
<dbReference type="PROSITE" id="PS00450">
    <property type="entry name" value="ACONITASE_1"/>
    <property type="match status" value="1"/>
</dbReference>
<dbReference type="Pfam" id="PF00330">
    <property type="entry name" value="Aconitase"/>
    <property type="match status" value="1"/>
</dbReference>
<comment type="catalytic activity">
    <reaction evidence="8 9">
        <text>citrate = D-threo-isocitrate</text>
        <dbReference type="Rhea" id="RHEA:10336"/>
        <dbReference type="ChEBI" id="CHEBI:15562"/>
        <dbReference type="ChEBI" id="CHEBI:16947"/>
        <dbReference type="EC" id="4.2.1.3"/>
    </reaction>
</comment>
<evidence type="ECO:0000256" key="4">
    <source>
        <dbReference type="ARBA" id="ARBA00022485"/>
    </source>
</evidence>
<accession>A0A108G8R6</accession>
<dbReference type="GO" id="GO:0003994">
    <property type="term" value="F:aconitate hydratase activity"/>
    <property type="evidence" value="ECO:0007669"/>
    <property type="project" value="UniProtKB-EC"/>
</dbReference>
<keyword evidence="4 9" id="KW-0004">4Fe-4S</keyword>
<comment type="cofactor">
    <cofactor evidence="1">
        <name>[4Fe-4S] cluster</name>
        <dbReference type="ChEBI" id="CHEBI:49883"/>
    </cofactor>
</comment>
<dbReference type="EMBL" id="LPHB01000001">
    <property type="protein sequence ID" value="KWA68562.1"/>
    <property type="molecule type" value="Genomic_DNA"/>
</dbReference>
<organism evidence="12">
    <name type="scientific">Burkholderia stagnalis</name>
    <dbReference type="NCBI Taxonomy" id="1503054"/>
    <lineage>
        <taxon>Bacteria</taxon>
        <taxon>Pseudomonadati</taxon>
        <taxon>Pseudomonadota</taxon>
        <taxon>Betaproteobacteria</taxon>
        <taxon>Burkholderiales</taxon>
        <taxon>Burkholderiaceae</taxon>
        <taxon>Burkholderia</taxon>
        <taxon>Burkholderia cepacia complex</taxon>
    </lineage>
</organism>
<dbReference type="Gene3D" id="6.10.190.10">
    <property type="match status" value="1"/>
</dbReference>
<feature type="domain" description="Aconitase A/isopropylmalate dehydratase small subunit swivel" evidence="11">
    <location>
        <begin position="673"/>
        <end position="799"/>
    </location>
</feature>
<comment type="function">
    <text evidence="9">Catalyzes the isomerization of citrate to isocitrate via cis-aconitate.</text>
</comment>
<dbReference type="PRINTS" id="PR00415">
    <property type="entry name" value="ACONITASE"/>
</dbReference>
<evidence type="ECO:0000313" key="13">
    <source>
        <dbReference type="Proteomes" id="UP000068603"/>
    </source>
</evidence>
<dbReference type="InterPro" id="IPR018136">
    <property type="entry name" value="Aconitase_4Fe-4S_BS"/>
</dbReference>
<keyword evidence="7 9" id="KW-0411">Iron-sulfur</keyword>
<keyword evidence="9" id="KW-0456">Lyase</keyword>
<feature type="domain" description="Aconitase/3-isopropylmalate dehydratase large subunit alpha/beta/alpha" evidence="10">
    <location>
        <begin position="73"/>
        <end position="541"/>
    </location>
</feature>
<dbReference type="Pfam" id="PF00694">
    <property type="entry name" value="Aconitase_C"/>
    <property type="match status" value="1"/>
</dbReference>
<dbReference type="EC" id="4.2.1.3" evidence="9"/>
<dbReference type="InterPro" id="IPR000573">
    <property type="entry name" value="AconitaseA/IPMdHydase_ssu_swvl"/>
</dbReference>
<dbReference type="RefSeq" id="WP_060148691.1">
    <property type="nucleotide sequence ID" value="NZ_LPGD01000023.1"/>
</dbReference>
<dbReference type="AlphaFoldDB" id="A0A108G8R6"/>
<dbReference type="NCBIfam" id="TIGR01341">
    <property type="entry name" value="aconitase_1"/>
    <property type="match status" value="1"/>
</dbReference>
<protein>
    <recommendedName>
        <fullName evidence="9">Aconitate hydratase</fullName>
        <shortName evidence="9">Aconitase</shortName>
        <ecNumber evidence="9">4.2.1.3</ecNumber>
    </recommendedName>
</protein>
<evidence type="ECO:0000256" key="1">
    <source>
        <dbReference type="ARBA" id="ARBA00001966"/>
    </source>
</evidence>
<dbReference type="NCBIfam" id="NF009520">
    <property type="entry name" value="PRK12881.1"/>
    <property type="match status" value="1"/>
</dbReference>
<dbReference type="GO" id="GO:0051539">
    <property type="term" value="F:4 iron, 4 sulfur cluster binding"/>
    <property type="evidence" value="ECO:0007669"/>
    <property type="project" value="UniProtKB-KW"/>
</dbReference>
<sequence>MANFTDFHRTFPLPDGTTARIVSLPAVARAHPRVARFPPSIRILLEAALRRADGTHAATEHAQALLDWRAGDGRDIPVWVSRVLLQDASGIPLLCDLAAMRSAAVRAGVHAQAVQPTLPVDLVVDHSVVVDAYGDAAAHDTNLAAEYRLNAERFQFVKWAARAFQGVRVIPPGNGIVHQINLEFLAGVVARRDGWLFPDTVVGTDSHTTMINALGVLGWGVGGLEAEIALLGEPLHQSAPEVVAVHLTGAPRGRVLATDVALHLTRALREAGVVGKFLEFVGPGARGLSLPDRATIANMAPEYGATTAFFGIDDTTLAYLAQTGRSRDAIDTIRAYYAAQGLFGIPDAADHDYTSVLSIDLSAVEPTLAGPARPHQTLAVAQLPASVARGGAAHSGAPDGLGDGAVVLAAITSCTNTANPAAMLAAGLLAKRAAARGLRPPGHVKTVLAPGSRAVTRYLERAGLLEPLQRLGFFVAAYGCASCVGNTGALADGVEAAVRARGLSVAAVLSGNRNFEGRIHRAIKANYLASPALVVAYALAGTVARDLDAAPLGVDAAGAPVFLADVWPDKADIDALVDAVVDERAYAGLYDDATGEGGDSIGWSRIDAPAAPLFEWRDTSGYFVEPPFFDPPARDARPFGPVRRARVLAVLGDGVTTDHISPVGAIAADSEAARYLRARQVPDDAFNTYGARRCNHHVMMRGTFANPHLRNRVGGLDAGPVARSARDGATRSLFDVAMENREDGVPSVIVAGALYGSGSARDWAAKGTSLLGVAAVVAAGFERIHRSNLALMGVLPIEVGAPNALDALAWDGSECIDIDFDPHARAPRPPATVTVRRNGREVARVAGTLRIDTLAEWRYVREGGVLRAIFAGTMKRAR</sequence>
<dbReference type="SUPFAM" id="SSF53732">
    <property type="entry name" value="Aconitase iron-sulfur domain"/>
    <property type="match status" value="1"/>
</dbReference>
<dbReference type="InterPro" id="IPR015928">
    <property type="entry name" value="Aconitase/3IPM_dehydase_swvl"/>
</dbReference>
<dbReference type="Proteomes" id="UP000068603">
    <property type="component" value="Unassembled WGS sequence"/>
</dbReference>
<comment type="caution">
    <text evidence="12">The sequence shown here is derived from an EMBL/GenBank/DDBJ whole genome shotgun (WGS) entry which is preliminary data.</text>
</comment>